<dbReference type="PRINTS" id="PR00081">
    <property type="entry name" value="GDHRDH"/>
</dbReference>
<dbReference type="InterPro" id="IPR002347">
    <property type="entry name" value="SDR_fam"/>
</dbReference>
<dbReference type="PANTHER" id="PTHR42760">
    <property type="entry name" value="SHORT-CHAIN DEHYDROGENASES/REDUCTASES FAMILY MEMBER"/>
    <property type="match status" value="1"/>
</dbReference>
<dbReference type="Gene3D" id="3.40.50.720">
    <property type="entry name" value="NAD(P)-binding Rossmann-like Domain"/>
    <property type="match status" value="2"/>
</dbReference>
<comment type="caution">
    <text evidence="3">The sequence shown here is derived from an EMBL/GenBank/DDBJ whole genome shotgun (WGS) entry which is preliminary data.</text>
</comment>
<gene>
    <name evidence="3" type="ORF">GDH07_14035</name>
</gene>
<feature type="domain" description="Ketoreductase" evidence="2">
    <location>
        <begin position="212"/>
        <end position="382"/>
    </location>
</feature>
<dbReference type="PRINTS" id="PR00080">
    <property type="entry name" value="SDRFAMILY"/>
</dbReference>
<dbReference type="NCBIfam" id="NF006110">
    <property type="entry name" value="PRK08261.1"/>
    <property type="match status" value="1"/>
</dbReference>
<evidence type="ECO:0000259" key="2">
    <source>
        <dbReference type="SMART" id="SM00822"/>
    </source>
</evidence>
<dbReference type="PROSITE" id="PS00061">
    <property type="entry name" value="ADH_SHORT"/>
    <property type="match status" value="1"/>
</dbReference>
<comment type="similarity">
    <text evidence="1">Belongs to the short-chain dehydrogenases/reductases (SDR) family.</text>
</comment>
<evidence type="ECO:0000313" key="4">
    <source>
        <dbReference type="Proteomes" id="UP000486534"/>
    </source>
</evidence>
<accession>A0A7X1PLI1</accession>
<dbReference type="SMART" id="SM00822">
    <property type="entry name" value="PKS_KR"/>
    <property type="match status" value="1"/>
</dbReference>
<dbReference type="Pfam" id="PF13561">
    <property type="entry name" value="adh_short_C2"/>
    <property type="match status" value="1"/>
</dbReference>
<dbReference type="AlphaFoldDB" id="A0A7X1PLI1"/>
<dbReference type="GO" id="GO:0016616">
    <property type="term" value="F:oxidoreductase activity, acting on the CH-OH group of donors, NAD or NADP as acceptor"/>
    <property type="evidence" value="ECO:0007669"/>
    <property type="project" value="TreeGrafter"/>
</dbReference>
<dbReference type="PANTHER" id="PTHR42760:SF78">
    <property type="entry name" value="3-OXOACYL-[ACYL-CARRIER-PROTEIN] REDUCTASE [NADH]"/>
    <property type="match status" value="1"/>
</dbReference>
<dbReference type="Proteomes" id="UP000486534">
    <property type="component" value="Unassembled WGS sequence"/>
</dbReference>
<dbReference type="SUPFAM" id="SSF51735">
    <property type="entry name" value="NAD(P)-binding Rossmann-fold domains"/>
    <property type="match status" value="1"/>
</dbReference>
<dbReference type="InterPro" id="IPR057326">
    <property type="entry name" value="KR_dom"/>
</dbReference>
<evidence type="ECO:0000313" key="3">
    <source>
        <dbReference type="EMBL" id="MQA54431.1"/>
    </source>
</evidence>
<evidence type="ECO:0000256" key="1">
    <source>
        <dbReference type="ARBA" id="ARBA00006484"/>
    </source>
</evidence>
<dbReference type="InterPro" id="IPR036291">
    <property type="entry name" value="NAD(P)-bd_dom_sf"/>
</dbReference>
<dbReference type="InterPro" id="IPR020904">
    <property type="entry name" value="Sc_DH/Rdtase_CS"/>
</dbReference>
<protein>
    <submittedName>
        <fullName evidence="3">3-oxoacyl-ACP reductase</fullName>
    </submittedName>
</protein>
<proteinExistence type="inferred from homology"/>
<name>A0A7X1PLI1_9PSED</name>
<sequence>MSDGYLSFVNSGWGRWLAQRTGLPQPVPLQRNREGQGGNLINPVILAAAPEGRLLGELQRIFAATDIVAAQAASINAPSTVKVQGVVFDASGLGDVAQLDELYRFFHANVRRLTAHGRVLILGTPPEHCTGLEQAVAQRALEGFVRSLGKELRRAITVQLLYVEPGAEAELESSLRFFLSRASAYVSGQVVRIGEPVDVPRQLDWQRPLDGRRALVTGACRGIGLAIAKVLAREGAQVVCLDIPQSEAELQQAAASLGGSALALDITATDAGQRLLAFVAEQGAFDIVVHNAGITLDKTLAKMTEAAWRKVMAVNLQAPLLLSQALLEGQGLNPGGRIVCVSSISGIAGNLGQSNYATSKAGVIGLVQALAPLAARQQITVNGVAPGFIETQMTAKIPLMIREAGRRMNSMSQGGQAVDVAETIAWLAHPASGGINGQVVRVCGQSLLGA</sequence>
<dbReference type="RefSeq" id="WP_152897930.1">
    <property type="nucleotide sequence ID" value="NZ_WHUV01000002.1"/>
</dbReference>
<dbReference type="FunFam" id="3.40.50.720:FF:000338">
    <property type="entry name" value="3-oxoacyl-ACP reductase FabG"/>
    <property type="match status" value="1"/>
</dbReference>
<reference evidence="3 4" key="1">
    <citation type="submission" date="2019-10" db="EMBL/GenBank/DDBJ databases">
        <title>Pseudomonas dajingensis sp. nov., isolated from the profound head ulcers of farmed Murray cod (Maccullochella peelii peelii).</title>
        <authorList>
            <person name="Liu Y."/>
        </authorList>
    </citation>
    <scope>NUCLEOTIDE SEQUENCE [LARGE SCALE GENOMIC DNA]</scope>
    <source>
        <strain evidence="3 4">MC042</strain>
    </source>
</reference>
<dbReference type="EMBL" id="WHUV01000002">
    <property type="protein sequence ID" value="MQA54431.1"/>
    <property type="molecule type" value="Genomic_DNA"/>
</dbReference>
<organism evidence="3 4">
    <name type="scientific">Pseudomonas piscis</name>
    <dbReference type="NCBI Taxonomy" id="2614538"/>
    <lineage>
        <taxon>Bacteria</taxon>
        <taxon>Pseudomonadati</taxon>
        <taxon>Pseudomonadota</taxon>
        <taxon>Gammaproteobacteria</taxon>
        <taxon>Pseudomonadales</taxon>
        <taxon>Pseudomonadaceae</taxon>
        <taxon>Pseudomonas</taxon>
    </lineage>
</organism>